<evidence type="ECO:0000256" key="1">
    <source>
        <dbReference type="SAM" id="MobiDB-lite"/>
    </source>
</evidence>
<keyword evidence="3" id="KW-1185">Reference proteome</keyword>
<gene>
    <name evidence="2" type="ORF">AYI69_g6025</name>
</gene>
<dbReference type="AlphaFoldDB" id="A0A1R1Y290"/>
<name>A0A1R1Y290_9FUNG</name>
<proteinExistence type="predicted"/>
<protein>
    <submittedName>
        <fullName evidence="2">Uncharacterized protein</fullName>
    </submittedName>
</protein>
<reference evidence="3" key="1">
    <citation type="submission" date="2017-01" db="EMBL/GenBank/DDBJ databases">
        <authorList>
            <person name="Wang Y."/>
            <person name="White M."/>
            <person name="Kvist S."/>
            <person name="Moncalvo J.-M."/>
        </authorList>
    </citation>
    <scope>NUCLEOTIDE SEQUENCE [LARGE SCALE GENOMIC DNA]</scope>
    <source>
        <strain evidence="3">ID-206-W2</strain>
    </source>
</reference>
<dbReference type="Proteomes" id="UP000187429">
    <property type="component" value="Unassembled WGS sequence"/>
</dbReference>
<sequence>MTSARWEPEELEDPTTVEQDRMRMLSDVRKQSYKKSGIAKRIEKERYDRTVRIRTLKVGDQVLRYTEGRNFSFGEAATGPYTVAKALQNGTYEIKDTRGNNDIVHM</sequence>
<dbReference type="EMBL" id="LSSM01002630">
    <property type="protein sequence ID" value="OMJ20949.1"/>
    <property type="molecule type" value="Genomic_DNA"/>
</dbReference>
<accession>A0A1R1Y290</accession>
<feature type="region of interest" description="Disordered" evidence="1">
    <location>
        <begin position="1"/>
        <end position="21"/>
    </location>
</feature>
<comment type="caution">
    <text evidence="2">The sequence shown here is derived from an EMBL/GenBank/DDBJ whole genome shotgun (WGS) entry which is preliminary data.</text>
</comment>
<organism evidence="2 3">
    <name type="scientific">Smittium culicis</name>
    <dbReference type="NCBI Taxonomy" id="133412"/>
    <lineage>
        <taxon>Eukaryota</taxon>
        <taxon>Fungi</taxon>
        <taxon>Fungi incertae sedis</taxon>
        <taxon>Zoopagomycota</taxon>
        <taxon>Kickxellomycotina</taxon>
        <taxon>Harpellomycetes</taxon>
        <taxon>Harpellales</taxon>
        <taxon>Legeriomycetaceae</taxon>
        <taxon>Smittium</taxon>
    </lineage>
</organism>
<evidence type="ECO:0000313" key="3">
    <source>
        <dbReference type="Proteomes" id="UP000187429"/>
    </source>
</evidence>
<evidence type="ECO:0000313" key="2">
    <source>
        <dbReference type="EMBL" id="OMJ20949.1"/>
    </source>
</evidence>